<evidence type="ECO:0000256" key="6">
    <source>
        <dbReference type="ARBA" id="ARBA00035207"/>
    </source>
</evidence>
<gene>
    <name evidence="7" type="primary">rplV</name>
    <name evidence="12" type="ORF">FEM03_18680</name>
</gene>
<keyword evidence="4 7" id="KW-0689">Ribosomal protein</keyword>
<evidence type="ECO:0000256" key="9">
    <source>
        <dbReference type="RuleBase" id="RU004006"/>
    </source>
</evidence>
<dbReference type="RefSeq" id="WP_138087813.1">
    <property type="nucleotide sequence ID" value="NZ_VAUV01000015.1"/>
</dbReference>
<dbReference type="AlphaFoldDB" id="A0A5R8KA33"/>
<sequence>MEVRSIYKYARMSDQKVREVTRAVTGMPVSQAINVLAFTPKKAAKLVGKTLQAAIANAENNHELDADELFIKSATSSKGGMQKRIMPRARGSAGAIKKRMSHITVVLAQREADETKKAPVAKKEKAKKAAAPAPAPEPAPASATQE</sequence>
<evidence type="ECO:0000256" key="8">
    <source>
        <dbReference type="RuleBase" id="RU004005"/>
    </source>
</evidence>
<comment type="subunit">
    <text evidence="7 9">Part of the 50S ribosomal subunit.</text>
</comment>
<dbReference type="GO" id="GO:0022625">
    <property type="term" value="C:cytosolic large ribosomal subunit"/>
    <property type="evidence" value="ECO:0007669"/>
    <property type="project" value="TreeGrafter"/>
</dbReference>
<dbReference type="Proteomes" id="UP000306196">
    <property type="component" value="Unassembled WGS sequence"/>
</dbReference>
<dbReference type="SUPFAM" id="SSF54843">
    <property type="entry name" value="Ribosomal protein L22"/>
    <property type="match status" value="1"/>
</dbReference>
<reference evidence="12 13" key="1">
    <citation type="submission" date="2019-05" db="EMBL/GenBank/DDBJ databases">
        <title>Verrucobacter flavum gen. nov., sp. nov. a new member of the family Verrucomicrobiaceae.</title>
        <authorList>
            <person name="Szuroczki S."/>
            <person name="Abbaszade G."/>
            <person name="Szabo A."/>
            <person name="Felfoldi T."/>
            <person name="Schumann P."/>
            <person name="Boka K."/>
            <person name="Keki Z."/>
            <person name="Toumi M."/>
            <person name="Toth E."/>
        </authorList>
    </citation>
    <scope>NUCLEOTIDE SEQUENCE [LARGE SCALE GENOMIC DNA]</scope>
    <source>
        <strain evidence="12 13">MG-N-17</strain>
    </source>
</reference>
<keyword evidence="2 7" id="KW-0699">rRNA-binding</keyword>
<evidence type="ECO:0000313" key="12">
    <source>
        <dbReference type="EMBL" id="TLD69127.1"/>
    </source>
</evidence>
<proteinExistence type="inferred from homology"/>
<dbReference type="PROSITE" id="PS00464">
    <property type="entry name" value="RIBOSOMAL_L22"/>
    <property type="match status" value="1"/>
</dbReference>
<dbReference type="HAMAP" id="MF_01331_B">
    <property type="entry name" value="Ribosomal_uL22_B"/>
    <property type="match status" value="1"/>
</dbReference>
<dbReference type="OrthoDB" id="9805969at2"/>
<dbReference type="GO" id="GO:0006412">
    <property type="term" value="P:translation"/>
    <property type="evidence" value="ECO:0007669"/>
    <property type="project" value="UniProtKB-UniRule"/>
</dbReference>
<dbReference type="GO" id="GO:0003735">
    <property type="term" value="F:structural constituent of ribosome"/>
    <property type="evidence" value="ECO:0007669"/>
    <property type="project" value="InterPro"/>
</dbReference>
<dbReference type="CDD" id="cd00336">
    <property type="entry name" value="Ribosomal_L22"/>
    <property type="match status" value="1"/>
</dbReference>
<evidence type="ECO:0000313" key="13">
    <source>
        <dbReference type="Proteomes" id="UP000306196"/>
    </source>
</evidence>
<dbReference type="Gene3D" id="3.90.470.10">
    <property type="entry name" value="Ribosomal protein L22/L17"/>
    <property type="match status" value="1"/>
</dbReference>
<dbReference type="InterPro" id="IPR005727">
    <property type="entry name" value="Ribosomal_uL22_bac/chlpt-type"/>
</dbReference>
<protein>
    <recommendedName>
        <fullName evidence="6 7">Large ribosomal subunit protein uL22</fullName>
    </recommendedName>
</protein>
<dbReference type="NCBIfam" id="TIGR01044">
    <property type="entry name" value="rplV_bact"/>
    <property type="match status" value="1"/>
</dbReference>
<keyword evidence="3 7" id="KW-0694">RNA-binding</keyword>
<dbReference type="InterPro" id="IPR001063">
    <property type="entry name" value="Ribosomal_uL22"/>
</dbReference>
<evidence type="ECO:0000256" key="1">
    <source>
        <dbReference type="ARBA" id="ARBA00009451"/>
    </source>
</evidence>
<dbReference type="EMBL" id="VAUV01000015">
    <property type="protein sequence ID" value="TLD69127.1"/>
    <property type="molecule type" value="Genomic_DNA"/>
</dbReference>
<dbReference type="PANTHER" id="PTHR13501">
    <property type="entry name" value="CHLOROPLAST 50S RIBOSOMAL PROTEIN L22-RELATED"/>
    <property type="match status" value="1"/>
</dbReference>
<evidence type="ECO:0000256" key="7">
    <source>
        <dbReference type="HAMAP-Rule" id="MF_01331"/>
    </source>
</evidence>
<dbReference type="PANTHER" id="PTHR13501:SF8">
    <property type="entry name" value="LARGE RIBOSOMAL SUBUNIT PROTEIN UL22M"/>
    <property type="match status" value="1"/>
</dbReference>
<evidence type="ECO:0000256" key="3">
    <source>
        <dbReference type="ARBA" id="ARBA00022884"/>
    </source>
</evidence>
<feature type="compositionally biased region" description="Basic and acidic residues" evidence="11">
    <location>
        <begin position="110"/>
        <end position="123"/>
    </location>
</feature>
<dbReference type="InterPro" id="IPR036394">
    <property type="entry name" value="Ribosomal_uL22_sf"/>
</dbReference>
<evidence type="ECO:0000256" key="11">
    <source>
        <dbReference type="SAM" id="MobiDB-lite"/>
    </source>
</evidence>
<keyword evidence="13" id="KW-1185">Reference proteome</keyword>
<keyword evidence="5 7" id="KW-0687">Ribonucleoprotein</keyword>
<evidence type="ECO:0000256" key="5">
    <source>
        <dbReference type="ARBA" id="ARBA00023274"/>
    </source>
</evidence>
<comment type="function">
    <text evidence="7 10">This protein binds specifically to 23S rRNA; its binding is stimulated by other ribosomal proteins, e.g., L4, L17, and L20. It is important during the early stages of 50S assembly. It makes multiple contacts with different domains of the 23S rRNA in the assembled 50S subunit and ribosome.</text>
</comment>
<dbReference type="InterPro" id="IPR018260">
    <property type="entry name" value="Ribosomal_uL22_CS"/>
</dbReference>
<comment type="similarity">
    <text evidence="1 7 8">Belongs to the universal ribosomal protein uL22 family.</text>
</comment>
<dbReference type="GO" id="GO:0019843">
    <property type="term" value="F:rRNA binding"/>
    <property type="evidence" value="ECO:0007669"/>
    <property type="project" value="UniProtKB-UniRule"/>
</dbReference>
<dbReference type="InterPro" id="IPR047867">
    <property type="entry name" value="Ribosomal_uL22_bac/org-type"/>
</dbReference>
<name>A0A5R8KA33_9BACT</name>
<comment type="caution">
    <text evidence="12">The sequence shown here is derived from an EMBL/GenBank/DDBJ whole genome shotgun (WGS) entry which is preliminary data.</text>
</comment>
<evidence type="ECO:0000256" key="10">
    <source>
        <dbReference type="RuleBase" id="RU004008"/>
    </source>
</evidence>
<evidence type="ECO:0000256" key="2">
    <source>
        <dbReference type="ARBA" id="ARBA00022730"/>
    </source>
</evidence>
<comment type="function">
    <text evidence="7">The globular domain of the protein is located near the polypeptide exit tunnel on the outside of the subunit, while an extended beta-hairpin is found that lines the wall of the exit tunnel in the center of the 70S ribosome.</text>
</comment>
<dbReference type="Pfam" id="PF00237">
    <property type="entry name" value="Ribosomal_L22"/>
    <property type="match status" value="1"/>
</dbReference>
<accession>A0A5R8KA33</accession>
<feature type="region of interest" description="Disordered" evidence="11">
    <location>
        <begin position="76"/>
        <end position="146"/>
    </location>
</feature>
<organism evidence="12 13">
    <name type="scientific">Phragmitibacter flavus</name>
    <dbReference type="NCBI Taxonomy" id="2576071"/>
    <lineage>
        <taxon>Bacteria</taxon>
        <taxon>Pseudomonadati</taxon>
        <taxon>Verrucomicrobiota</taxon>
        <taxon>Verrucomicrobiia</taxon>
        <taxon>Verrucomicrobiales</taxon>
        <taxon>Verrucomicrobiaceae</taxon>
        <taxon>Phragmitibacter</taxon>
    </lineage>
</organism>
<evidence type="ECO:0000256" key="4">
    <source>
        <dbReference type="ARBA" id="ARBA00022980"/>
    </source>
</evidence>